<keyword evidence="20" id="KW-1185">Reference proteome</keyword>
<feature type="binding site" evidence="16">
    <location>
        <position position="61"/>
    </location>
    <ligand>
        <name>S-adenosyl-L-methionine</name>
        <dbReference type="ChEBI" id="CHEBI:59789"/>
        <label>1</label>
    </ligand>
</feature>
<dbReference type="UniPathway" id="UPA00251">
    <property type="reaction ID" value="UER00323"/>
</dbReference>
<feature type="binding site" evidence="16">
    <location>
        <position position="251"/>
    </location>
    <ligand>
        <name>S-adenosyl-L-methionine</name>
        <dbReference type="ChEBI" id="CHEBI:59789"/>
        <label>2</label>
    </ligand>
</feature>
<dbReference type="GO" id="GO:0046872">
    <property type="term" value="F:metal ion binding"/>
    <property type="evidence" value="ECO:0007669"/>
    <property type="project" value="UniProtKB-KW"/>
</dbReference>
<feature type="binding site" evidence="17">
    <location>
        <position position="71"/>
    </location>
    <ligand>
        <name>[4Fe-4S] cluster</name>
        <dbReference type="ChEBI" id="CHEBI:49883"/>
        <note>4Fe-4S-S-AdoMet</note>
    </ligand>
</feature>
<feature type="binding site" evidence="16">
    <location>
        <position position="337"/>
    </location>
    <ligand>
        <name>S-adenosyl-L-methionine</name>
        <dbReference type="ChEBI" id="CHEBI:59789"/>
        <label>1</label>
    </ligand>
</feature>
<evidence type="ECO:0000256" key="13">
    <source>
        <dbReference type="ARBA" id="ARBA00024295"/>
    </source>
</evidence>
<dbReference type="NCBIfam" id="TIGR00538">
    <property type="entry name" value="hemN"/>
    <property type="match status" value="1"/>
</dbReference>
<dbReference type="InterPro" id="IPR004558">
    <property type="entry name" value="Coprogen_oxidase_HemN"/>
</dbReference>
<comment type="subcellular location">
    <subcellularLocation>
        <location evidence="1 15">Cytoplasm</location>
    </subcellularLocation>
</comment>
<dbReference type="SUPFAM" id="SSF102114">
    <property type="entry name" value="Radical SAM enzymes"/>
    <property type="match status" value="1"/>
</dbReference>
<dbReference type="Gene3D" id="1.10.10.920">
    <property type="match status" value="1"/>
</dbReference>
<dbReference type="PANTHER" id="PTHR13932">
    <property type="entry name" value="COPROPORPHYRINIGEN III OXIDASE"/>
    <property type="match status" value="1"/>
</dbReference>
<evidence type="ECO:0000256" key="15">
    <source>
        <dbReference type="PIRNR" id="PIRNR000167"/>
    </source>
</evidence>
<keyword evidence="6 15" id="KW-0963">Cytoplasm</keyword>
<feature type="binding site" evidence="16">
    <location>
        <position position="217"/>
    </location>
    <ligand>
        <name>S-adenosyl-L-methionine</name>
        <dbReference type="ChEBI" id="CHEBI:59789"/>
        <label>2</label>
    </ligand>
</feature>
<keyword evidence="8 15" id="KW-0479">Metal-binding</keyword>
<evidence type="ECO:0000256" key="1">
    <source>
        <dbReference type="ARBA" id="ARBA00004496"/>
    </source>
</evidence>
<sequence length="464" mass="51561">MDTAASSQIVFDPALIARYDTSGPRYTSYPTAVQFHERFTAADYGALARASNASGKPLSLYLHIPFCDTVCFYCACNKIITRNRRRAGPYLQRLCREIELQGALFDRARPVVQLHWGGGTPTFIADDEMRALMAATREHFTLLDGDRGEYSIEIDPREADAAKIGLLRELGFNRLSMGVQDFDPDVQVAVNRIQPKAVTLAAIAAARREGFRSVSVDLIYGLPRQTVASFERTLTQILELDPDRLSVFNYAHLPELFKTQKQIDAAALPSAADKLEILKRVITRLTEAGYVYIGMDHFAKPDDELAVAQRAGTLYRNFQGYSTHADCDLVALGATSIGMVGDSYSQNVKTLDAYYRHLDAGELPLLRGVHLDADDRLRREVITRLLCHFTLDFAVVGAAHAVDFARYFAPELARLAAMADDGLLVLDARGIRVQPAGRLLIRNICMVFDRYLQGAKGARYSKVI</sequence>
<dbReference type="InterPro" id="IPR006638">
    <property type="entry name" value="Elp3/MiaA/NifB-like_rSAM"/>
</dbReference>
<name>A0A4R2LNI1_9GAMM</name>
<feature type="binding site" evidence="16">
    <location>
        <position position="153"/>
    </location>
    <ligand>
        <name>S-adenosyl-L-methionine</name>
        <dbReference type="ChEBI" id="CHEBI:59789"/>
        <label>1</label>
    </ligand>
</feature>
<dbReference type="GO" id="GO:0005737">
    <property type="term" value="C:cytoplasm"/>
    <property type="evidence" value="ECO:0007669"/>
    <property type="project" value="UniProtKB-SubCell"/>
</dbReference>
<evidence type="ECO:0000259" key="18">
    <source>
        <dbReference type="PROSITE" id="PS51918"/>
    </source>
</evidence>
<dbReference type="RefSeq" id="WP_132542175.1">
    <property type="nucleotide sequence ID" value="NZ_SLWY01000010.1"/>
</dbReference>
<dbReference type="GO" id="GO:0051539">
    <property type="term" value="F:4 iron, 4 sulfur cluster binding"/>
    <property type="evidence" value="ECO:0007669"/>
    <property type="project" value="UniProtKB-KW"/>
</dbReference>
<evidence type="ECO:0000256" key="12">
    <source>
        <dbReference type="ARBA" id="ARBA00023244"/>
    </source>
</evidence>
<dbReference type="Proteomes" id="UP000295765">
    <property type="component" value="Unassembled WGS sequence"/>
</dbReference>
<comment type="caution">
    <text evidence="19">The sequence shown here is derived from an EMBL/GenBank/DDBJ whole genome shotgun (WGS) entry which is preliminary data.</text>
</comment>
<evidence type="ECO:0000256" key="2">
    <source>
        <dbReference type="ARBA" id="ARBA00004785"/>
    </source>
</evidence>
<dbReference type="GO" id="GO:0051989">
    <property type="term" value="F:coproporphyrinogen dehydrogenase activity"/>
    <property type="evidence" value="ECO:0007669"/>
    <property type="project" value="UniProtKB-EC"/>
</dbReference>
<dbReference type="AlphaFoldDB" id="A0A4R2LNI1"/>
<comment type="pathway">
    <text evidence="2 15">Porphyrin-containing compound metabolism; protoporphyrin-IX biosynthesis; protoporphyrinogen-IX from coproporphyrinogen-III (AdoMet route): step 1/1.</text>
</comment>
<feature type="binding site" evidence="16">
    <location>
        <position position="180"/>
    </location>
    <ligand>
        <name>S-adenosyl-L-methionine</name>
        <dbReference type="ChEBI" id="CHEBI:59789"/>
        <label>2</label>
    </ligand>
</feature>
<evidence type="ECO:0000256" key="3">
    <source>
        <dbReference type="ARBA" id="ARBA00005493"/>
    </source>
</evidence>
<dbReference type="GO" id="GO:0004109">
    <property type="term" value="F:coproporphyrinogen oxidase activity"/>
    <property type="evidence" value="ECO:0007669"/>
    <property type="project" value="InterPro"/>
</dbReference>
<evidence type="ECO:0000313" key="19">
    <source>
        <dbReference type="EMBL" id="TCO81015.1"/>
    </source>
</evidence>
<dbReference type="OrthoDB" id="9808022at2"/>
<organism evidence="19 20">
    <name type="scientific">Plasticicumulans lactativorans</name>
    <dbReference type="NCBI Taxonomy" id="1133106"/>
    <lineage>
        <taxon>Bacteria</taxon>
        <taxon>Pseudomonadati</taxon>
        <taxon>Pseudomonadota</taxon>
        <taxon>Gammaproteobacteria</taxon>
        <taxon>Candidatus Competibacteraceae</taxon>
        <taxon>Plasticicumulans</taxon>
    </lineage>
</organism>
<comment type="subunit">
    <text evidence="4">Monomer.</text>
</comment>
<dbReference type="FunFam" id="3.80.30.20:FF:000012">
    <property type="entry name" value="Coproporphyrinogen-III oxidase"/>
    <property type="match status" value="1"/>
</dbReference>
<feature type="binding site" evidence="16">
    <location>
        <position position="118"/>
    </location>
    <ligand>
        <name>S-adenosyl-L-methionine</name>
        <dbReference type="ChEBI" id="CHEBI:59789"/>
        <label>1</label>
    </ligand>
</feature>
<dbReference type="InterPro" id="IPR034505">
    <property type="entry name" value="Coproporphyrinogen-III_oxidase"/>
</dbReference>
<dbReference type="GO" id="GO:0006782">
    <property type="term" value="P:protoporphyrinogen IX biosynthetic process"/>
    <property type="evidence" value="ECO:0007669"/>
    <property type="project" value="UniProtKB-UniPathway"/>
</dbReference>
<dbReference type="EC" id="1.3.98.3" evidence="15"/>
<dbReference type="InterPro" id="IPR058240">
    <property type="entry name" value="rSAM_sf"/>
</dbReference>
<evidence type="ECO:0000256" key="14">
    <source>
        <dbReference type="ARBA" id="ARBA00048321"/>
    </source>
</evidence>
<evidence type="ECO:0000256" key="7">
    <source>
        <dbReference type="ARBA" id="ARBA00022691"/>
    </source>
</evidence>
<keyword evidence="11 15" id="KW-0411">Iron-sulfur</keyword>
<feature type="binding site" evidence="16">
    <location>
        <begin position="73"/>
        <end position="75"/>
    </location>
    <ligand>
        <name>S-adenosyl-L-methionine</name>
        <dbReference type="ChEBI" id="CHEBI:59789"/>
        <label>2</label>
    </ligand>
</feature>
<dbReference type="FunFam" id="1.10.10.920:FF:000001">
    <property type="entry name" value="Coproporphyrinogen-III oxidase"/>
    <property type="match status" value="1"/>
</dbReference>
<dbReference type="CDD" id="cd01335">
    <property type="entry name" value="Radical_SAM"/>
    <property type="match status" value="1"/>
</dbReference>
<dbReference type="EMBL" id="SLWY01000010">
    <property type="protein sequence ID" value="TCO81015.1"/>
    <property type="molecule type" value="Genomic_DNA"/>
</dbReference>
<evidence type="ECO:0000313" key="20">
    <source>
        <dbReference type="Proteomes" id="UP000295765"/>
    </source>
</evidence>
<evidence type="ECO:0000256" key="4">
    <source>
        <dbReference type="ARBA" id="ARBA00011245"/>
    </source>
</evidence>
<keyword evidence="12 15" id="KW-0627">Porphyrin biosynthesis</keyword>
<feature type="binding site" evidence="17">
    <location>
        <position position="67"/>
    </location>
    <ligand>
        <name>[4Fe-4S] cluster</name>
        <dbReference type="ChEBI" id="CHEBI:49883"/>
        <note>4Fe-4S-S-AdoMet</note>
    </ligand>
</feature>
<feature type="binding site" evidence="16">
    <location>
        <position position="192"/>
    </location>
    <ligand>
        <name>S-adenosyl-L-methionine</name>
        <dbReference type="ChEBI" id="CHEBI:59789"/>
        <label>2</label>
    </ligand>
</feature>
<gene>
    <name evidence="19" type="ORF">EV699_11040</name>
</gene>
<keyword evidence="5 15" id="KW-0004">4Fe-4S</keyword>
<dbReference type="InterPro" id="IPR007197">
    <property type="entry name" value="rSAM"/>
</dbReference>
<accession>A0A4R2LNI1</accession>
<evidence type="ECO:0000256" key="8">
    <source>
        <dbReference type="ARBA" id="ARBA00022723"/>
    </source>
</evidence>
<dbReference type="Pfam" id="PF04055">
    <property type="entry name" value="Radical_SAM"/>
    <property type="match status" value="1"/>
</dbReference>
<proteinExistence type="inferred from homology"/>
<dbReference type="Pfam" id="PF06969">
    <property type="entry name" value="HemN_C"/>
    <property type="match status" value="1"/>
</dbReference>
<evidence type="ECO:0000256" key="10">
    <source>
        <dbReference type="ARBA" id="ARBA00023004"/>
    </source>
</evidence>
<dbReference type="InterPro" id="IPR010723">
    <property type="entry name" value="HemN_C"/>
</dbReference>
<evidence type="ECO:0000256" key="11">
    <source>
        <dbReference type="ARBA" id="ARBA00023014"/>
    </source>
</evidence>
<dbReference type="SFLD" id="SFLDG01065">
    <property type="entry name" value="anaerobic_coproporphyrinogen-I"/>
    <property type="match status" value="1"/>
</dbReference>
<comment type="function">
    <text evidence="13">Involved in the heme biosynthesis. Catalyzes the anaerobic oxidative decarboxylation of propionate groups of rings A and B of coproporphyrinogen III to yield the vinyl groups in protoporphyrinogen IX.</text>
</comment>
<dbReference type="PANTHER" id="PTHR13932:SF6">
    <property type="entry name" value="OXYGEN-INDEPENDENT COPROPORPHYRINOGEN III OXIDASE"/>
    <property type="match status" value="1"/>
</dbReference>
<reference evidence="19 20" key="1">
    <citation type="submission" date="2019-03" db="EMBL/GenBank/DDBJ databases">
        <title>Genomic Encyclopedia of Type Strains, Phase IV (KMG-IV): sequencing the most valuable type-strain genomes for metagenomic binning, comparative biology and taxonomic classification.</title>
        <authorList>
            <person name="Goeker M."/>
        </authorList>
    </citation>
    <scope>NUCLEOTIDE SEQUENCE [LARGE SCALE GENOMIC DNA]</scope>
    <source>
        <strain evidence="19 20">DSM 25287</strain>
    </source>
</reference>
<comment type="similarity">
    <text evidence="3 15">Belongs to the anaerobic coproporphyrinogen-III oxidase family.</text>
</comment>
<feature type="domain" description="Radical SAM core" evidence="18">
    <location>
        <begin position="52"/>
        <end position="288"/>
    </location>
</feature>
<evidence type="ECO:0000256" key="9">
    <source>
        <dbReference type="ARBA" id="ARBA00023002"/>
    </source>
</evidence>
<dbReference type="SFLD" id="SFLDS00029">
    <property type="entry name" value="Radical_SAM"/>
    <property type="match status" value="1"/>
</dbReference>
<evidence type="ECO:0000256" key="6">
    <source>
        <dbReference type="ARBA" id="ARBA00022490"/>
    </source>
</evidence>
<feature type="binding site" evidence="16">
    <location>
        <begin position="119"/>
        <end position="120"/>
    </location>
    <ligand>
        <name>S-adenosyl-L-methionine</name>
        <dbReference type="ChEBI" id="CHEBI:59789"/>
        <label>2</label>
    </ligand>
</feature>
<dbReference type="Gene3D" id="3.30.750.200">
    <property type="match status" value="1"/>
</dbReference>
<protein>
    <recommendedName>
        <fullName evidence="15">Coproporphyrinogen-III oxidase</fullName>
        <ecNumber evidence="15">1.3.98.3</ecNumber>
    </recommendedName>
</protein>
<dbReference type="PROSITE" id="PS51918">
    <property type="entry name" value="RADICAL_SAM"/>
    <property type="match status" value="1"/>
</dbReference>
<evidence type="ECO:0000256" key="17">
    <source>
        <dbReference type="PIRSR" id="PIRSR000167-2"/>
    </source>
</evidence>
<evidence type="ECO:0000256" key="16">
    <source>
        <dbReference type="PIRSR" id="PIRSR000167-1"/>
    </source>
</evidence>
<keyword evidence="10 15" id="KW-0408">Iron</keyword>
<keyword evidence="9 15" id="KW-0560">Oxidoreductase</keyword>
<dbReference type="SMART" id="SM00729">
    <property type="entry name" value="Elp3"/>
    <property type="match status" value="1"/>
</dbReference>
<comment type="catalytic activity">
    <reaction evidence="14 15">
        <text>coproporphyrinogen III + 2 S-adenosyl-L-methionine = protoporphyrinogen IX + 2 5'-deoxyadenosine + 2 L-methionine + 2 CO2</text>
        <dbReference type="Rhea" id="RHEA:15425"/>
        <dbReference type="ChEBI" id="CHEBI:16526"/>
        <dbReference type="ChEBI" id="CHEBI:17319"/>
        <dbReference type="ChEBI" id="CHEBI:57307"/>
        <dbReference type="ChEBI" id="CHEBI:57309"/>
        <dbReference type="ChEBI" id="CHEBI:57844"/>
        <dbReference type="ChEBI" id="CHEBI:59789"/>
        <dbReference type="EC" id="1.3.98.3"/>
    </reaction>
</comment>
<feature type="binding site" evidence="17">
    <location>
        <position position="74"/>
    </location>
    <ligand>
        <name>[4Fe-4S] cluster</name>
        <dbReference type="ChEBI" id="CHEBI:49883"/>
        <note>4Fe-4S-S-AdoMet</note>
    </ligand>
</feature>
<evidence type="ECO:0000256" key="5">
    <source>
        <dbReference type="ARBA" id="ARBA00022485"/>
    </source>
</evidence>
<keyword evidence="7 15" id="KW-0949">S-adenosyl-L-methionine</keyword>
<comment type="cofactor">
    <cofactor evidence="15 17">
        <name>[4Fe-4S] cluster</name>
        <dbReference type="ChEBI" id="CHEBI:49883"/>
    </cofactor>
    <text evidence="15 17">Binds 1 [4Fe-4S] cluster. The cluster is coordinated with 3 cysteines and an exchangeable S-adenosyl-L-methionine.</text>
</comment>
<dbReference type="PIRSF" id="PIRSF000167">
    <property type="entry name" value="HemN"/>
    <property type="match status" value="1"/>
</dbReference>